<reference evidence="1" key="2">
    <citation type="journal article" date="2022" name="New Phytol.">
        <title>Evolutionary transition to the ectomycorrhizal habit in the genomes of a hyperdiverse lineage of mushroom-forming fungi.</title>
        <authorList>
            <person name="Looney B."/>
            <person name="Miyauchi S."/>
            <person name="Morin E."/>
            <person name="Drula E."/>
            <person name="Courty P.E."/>
            <person name="Kohler A."/>
            <person name="Kuo A."/>
            <person name="LaButti K."/>
            <person name="Pangilinan J."/>
            <person name="Lipzen A."/>
            <person name="Riley R."/>
            <person name="Andreopoulos W."/>
            <person name="He G."/>
            <person name="Johnson J."/>
            <person name="Nolan M."/>
            <person name="Tritt A."/>
            <person name="Barry K.W."/>
            <person name="Grigoriev I.V."/>
            <person name="Nagy L.G."/>
            <person name="Hibbett D."/>
            <person name="Henrissat B."/>
            <person name="Matheny P.B."/>
            <person name="Labbe J."/>
            <person name="Martin F.M."/>
        </authorList>
    </citation>
    <scope>NUCLEOTIDE SEQUENCE</scope>
    <source>
        <strain evidence="1">HHB10654</strain>
    </source>
</reference>
<gene>
    <name evidence="1" type="ORF">BV25DRAFT_359356</name>
</gene>
<dbReference type="EMBL" id="MU277201">
    <property type="protein sequence ID" value="KAI0063761.1"/>
    <property type="molecule type" value="Genomic_DNA"/>
</dbReference>
<name>A0ACB8T6M5_9AGAM</name>
<evidence type="ECO:0000313" key="2">
    <source>
        <dbReference type="Proteomes" id="UP000814140"/>
    </source>
</evidence>
<reference evidence="1" key="1">
    <citation type="submission" date="2021-03" db="EMBL/GenBank/DDBJ databases">
        <authorList>
            <consortium name="DOE Joint Genome Institute"/>
            <person name="Ahrendt S."/>
            <person name="Looney B.P."/>
            <person name="Miyauchi S."/>
            <person name="Morin E."/>
            <person name="Drula E."/>
            <person name="Courty P.E."/>
            <person name="Chicoki N."/>
            <person name="Fauchery L."/>
            <person name="Kohler A."/>
            <person name="Kuo A."/>
            <person name="Labutti K."/>
            <person name="Pangilinan J."/>
            <person name="Lipzen A."/>
            <person name="Riley R."/>
            <person name="Andreopoulos W."/>
            <person name="He G."/>
            <person name="Johnson J."/>
            <person name="Barry K.W."/>
            <person name="Grigoriev I.V."/>
            <person name="Nagy L."/>
            <person name="Hibbett D."/>
            <person name="Henrissat B."/>
            <person name="Matheny P.B."/>
            <person name="Labbe J."/>
            <person name="Martin F."/>
        </authorList>
    </citation>
    <scope>NUCLEOTIDE SEQUENCE</scope>
    <source>
        <strain evidence="1">HHB10654</strain>
    </source>
</reference>
<accession>A0ACB8T6M5</accession>
<keyword evidence="2" id="KW-1185">Reference proteome</keyword>
<comment type="caution">
    <text evidence="1">The sequence shown here is derived from an EMBL/GenBank/DDBJ whole genome shotgun (WGS) entry which is preliminary data.</text>
</comment>
<evidence type="ECO:0000313" key="1">
    <source>
        <dbReference type="EMBL" id="KAI0063761.1"/>
    </source>
</evidence>
<dbReference type="Proteomes" id="UP000814140">
    <property type="component" value="Unassembled WGS sequence"/>
</dbReference>
<proteinExistence type="predicted"/>
<protein>
    <submittedName>
        <fullName evidence="1">Uncharacterized protein</fullName>
    </submittedName>
</protein>
<organism evidence="1 2">
    <name type="scientific">Artomyces pyxidatus</name>
    <dbReference type="NCBI Taxonomy" id="48021"/>
    <lineage>
        <taxon>Eukaryota</taxon>
        <taxon>Fungi</taxon>
        <taxon>Dikarya</taxon>
        <taxon>Basidiomycota</taxon>
        <taxon>Agaricomycotina</taxon>
        <taxon>Agaricomycetes</taxon>
        <taxon>Russulales</taxon>
        <taxon>Auriscalpiaceae</taxon>
        <taxon>Artomyces</taxon>
    </lineage>
</organism>
<sequence>MLVLRRDIIPATPITMLPNELIGRIFSFAATRGTKWIKVTHVCKQWRNIALGNTTLWNSINLLTLKKSWAVECLRRSSPGPFSTAVTRHMPEAIRDSLEAGDILRLLIVHDESIFPIQDDDATTLANLLFHRTTAAPILKSLQVWRTFPRHDRLKFPLSLLFPSEIRNLRSLSPRHCALDWDPTYLANLVYLHVIDPDVTTPGHSLPSVAVTPTEQQLSRSRWSLSPRTKSVSRPSAIYVPPKRVCVPRPQAALLCATRDPYVDWTALTMVRLARKRTITAAWPRPKRTTRAGSSTKKRGGGDTEINAHNARRKGRGPRGVDKARAR</sequence>